<feature type="repeat" description="ANK" evidence="9">
    <location>
        <begin position="914"/>
        <end position="946"/>
    </location>
</feature>
<evidence type="ECO:0000313" key="12">
    <source>
        <dbReference type="EMBL" id="JAA49505.1"/>
    </source>
</evidence>
<evidence type="ECO:0000256" key="1">
    <source>
        <dbReference type="ARBA" id="ARBA00004496"/>
    </source>
</evidence>
<name>K9INI2_DESRO</name>
<dbReference type="PROSITE" id="PS50297">
    <property type="entry name" value="ANK_REP_REGION"/>
    <property type="match status" value="3"/>
</dbReference>
<dbReference type="GO" id="GO:0005737">
    <property type="term" value="C:cytoplasm"/>
    <property type="evidence" value="ECO:0007669"/>
    <property type="project" value="UniProtKB-SubCell"/>
</dbReference>
<feature type="region of interest" description="Disordered" evidence="11">
    <location>
        <begin position="286"/>
        <end position="307"/>
    </location>
</feature>
<dbReference type="AlphaFoldDB" id="K9INI2"/>
<dbReference type="InterPro" id="IPR021939">
    <property type="entry name" value="KN_motif"/>
</dbReference>
<dbReference type="InterPro" id="IPR036770">
    <property type="entry name" value="Ankyrin_rpt-contain_sf"/>
</dbReference>
<dbReference type="EMBL" id="GABZ01004020">
    <property type="protein sequence ID" value="JAA49505.1"/>
    <property type="molecule type" value="mRNA"/>
</dbReference>
<sequence length="1014" mass="108350">MEKTDAKDQSHQGDEEKDPPKSHPYSVETPYGFHLDLDFLKYVDDIEKGNTIKRIPIHRRAKQAKFSTLPRNFSLPDSGARLHAALPHPNWSPLVSRKVSLGTEERAQALPLGDHPQASVRGSEGSYHRRAVLAETARQLEAAAPGEAELASGSGRPQLLRACSMPATLLQNRASEDSSPISGPPTPPTLIPLPGEGSVCGGTFGPAEGFAGVPNSTARAATQMKVKELGELVPGDLVPGISELVQEITEHPEGEEEAPHPLPLPSPPFSSQNALVVLEEAKDEHKTREAEGVFAPGSPTPSPPPLPSPIPENELPLEEIELNISEIPPPPPVEVDVRSIGTRVTEESLGLATLDPGSVSSLKQQLLDLEGALSGKIEELAQVRAALREQEEEIKAKGQRIQELECTVAQLAGKLRHRNTKDAQGQTDATVNTDPLLGLSTKQSCDKSIGVNLLSSMGSESWRARGEENDLLWGQDSHNQGDQSPAEFMPPSQLSLPEGPDMVLTSPLCSCLSTELRIEEGGSEQEGDPQVGAEGLVRGAGGSSQSSDIKAPPAGQEEASSELPGKEGTQRPPSSPTDATIGQYVKKIQELLQEQWSCLEHGYPELASAIKQPASKLSSIQRQLLSSLNLLLSAYSAQAPPQKESPAPSSSPPPMEISPSTSLKSIMKKKDYGFRAGGNGTKKNLQFVGVNGGYETTSSEETSGEDSSPEDLSDSEAEKKCDGPEHRRDKDAHPSCKVGQAISESTCSTGQERGPGEEPLLPKAERYKPSEEFLNACRALSQHLPETGTSSDQLLKQSLNTISQEWFRISSRKSSSPAVVATYLQSHSPHFLKLLVNLADGNGNTALHYSVSHSNFSIVKLLLETGVCDVDHQNKAGYTAVMITPLASAETDEDMAVVWKLLREGNVNIQATQGGQTALMLGVSHDREDMVRALLSCQADVNLQDHDGSSALMLACHHGNADMVQLLLAHPACDSSLTDKAGRTALCIALNPPAHVEIAGLLQAHAEQGRPLGP</sequence>
<evidence type="ECO:0000256" key="8">
    <source>
        <dbReference type="ARBA" id="ARBA00078857"/>
    </source>
</evidence>
<feature type="repeat" description="ANK" evidence="9">
    <location>
        <begin position="947"/>
        <end position="972"/>
    </location>
</feature>
<evidence type="ECO:0000256" key="5">
    <source>
        <dbReference type="ARBA" id="ARBA00023054"/>
    </source>
</evidence>
<keyword evidence="3" id="KW-0677">Repeat</keyword>
<feature type="region of interest" description="Disordered" evidence="11">
    <location>
        <begin position="472"/>
        <end position="501"/>
    </location>
</feature>
<evidence type="ECO:0000256" key="11">
    <source>
        <dbReference type="SAM" id="MobiDB-lite"/>
    </source>
</evidence>
<feature type="repeat" description="ANK" evidence="9">
    <location>
        <begin position="842"/>
        <end position="867"/>
    </location>
</feature>
<feature type="compositionally biased region" description="Basic and acidic residues" evidence="11">
    <location>
        <begin position="716"/>
        <end position="734"/>
    </location>
</feature>
<dbReference type="FunFam" id="1.25.40.20:FF:000135">
    <property type="entry name" value="KN motif and ankyrin repeat domains 4"/>
    <property type="match status" value="1"/>
</dbReference>
<evidence type="ECO:0000256" key="7">
    <source>
        <dbReference type="ARBA" id="ARBA00069254"/>
    </source>
</evidence>
<accession>K9INI2</accession>
<evidence type="ECO:0000256" key="4">
    <source>
        <dbReference type="ARBA" id="ARBA00023043"/>
    </source>
</evidence>
<proteinExistence type="evidence at transcript level"/>
<keyword evidence="2" id="KW-0963">Cytoplasm</keyword>
<dbReference type="Pfam" id="PF12075">
    <property type="entry name" value="KN_motif"/>
    <property type="match status" value="1"/>
</dbReference>
<feature type="coiled-coil region" evidence="10">
    <location>
        <begin position="373"/>
        <end position="407"/>
    </location>
</feature>
<evidence type="ECO:0000256" key="9">
    <source>
        <dbReference type="PROSITE-ProRule" id="PRU00023"/>
    </source>
</evidence>
<feature type="region of interest" description="Disordered" evidence="11">
    <location>
        <begin position="637"/>
        <end position="662"/>
    </location>
</feature>
<dbReference type="GO" id="GO:0030837">
    <property type="term" value="P:negative regulation of actin filament polymerization"/>
    <property type="evidence" value="ECO:0007669"/>
    <property type="project" value="InterPro"/>
</dbReference>
<feature type="compositionally biased region" description="Acidic residues" evidence="11">
    <location>
        <begin position="702"/>
        <end position="715"/>
    </location>
</feature>
<feature type="compositionally biased region" description="Polar residues" evidence="11">
    <location>
        <begin position="742"/>
        <end position="751"/>
    </location>
</feature>
<evidence type="ECO:0000256" key="2">
    <source>
        <dbReference type="ARBA" id="ARBA00022490"/>
    </source>
</evidence>
<feature type="compositionally biased region" description="Pro residues" evidence="11">
    <location>
        <begin position="298"/>
        <end position="307"/>
    </location>
</feature>
<feature type="region of interest" description="Disordered" evidence="11">
    <location>
        <begin position="108"/>
        <end position="127"/>
    </location>
</feature>
<dbReference type="Gene3D" id="1.25.40.20">
    <property type="entry name" value="Ankyrin repeat-containing domain"/>
    <property type="match status" value="1"/>
</dbReference>
<feature type="region of interest" description="Disordered" evidence="11">
    <location>
        <begin position="1"/>
        <end position="28"/>
    </location>
</feature>
<evidence type="ECO:0000256" key="6">
    <source>
        <dbReference type="ARBA" id="ARBA00059781"/>
    </source>
</evidence>
<comment type="subcellular location">
    <subcellularLocation>
        <location evidence="1">Cytoplasm</location>
    </subcellularLocation>
</comment>
<feature type="region of interest" description="Disordered" evidence="11">
    <location>
        <begin position="520"/>
        <end position="579"/>
    </location>
</feature>
<protein>
    <recommendedName>
        <fullName evidence="7">KN motif and ankyrin repeat domain-containing protein 4</fullName>
    </recommendedName>
    <alternativeName>
        <fullName evidence="8">Ankyrin repeat domain-containing protein 38</fullName>
    </alternativeName>
</protein>
<feature type="region of interest" description="Disordered" evidence="11">
    <location>
        <begin position="684"/>
        <end position="762"/>
    </location>
</feature>
<reference evidence="12" key="1">
    <citation type="submission" date="2012-11" db="EMBL/GenBank/DDBJ databases">
        <title>The Vampirome: Transcriptome and Proteome Analysis of the Submandibular and Accessory Glands of the Vampire Bat and Vector of Human Rabies, Desmodus rotundus.</title>
        <authorList>
            <person name="Francischetti I.M.B."/>
            <person name="Assumpcao T.C.F."/>
            <person name="Ma D."/>
            <person name="Vicente E.C."/>
            <person name="Ribeiro J.M.C."/>
        </authorList>
    </citation>
    <scope>NUCLEOTIDE SEQUENCE</scope>
    <source>
        <tissue evidence="12">Salivary gland</tissue>
    </source>
</reference>
<comment type="function">
    <text evidence="6">May be involved in the control of cytoskeleton formation by regulating actin polymerization.</text>
</comment>
<keyword evidence="4 9" id="KW-0040">ANK repeat</keyword>
<dbReference type="InterPro" id="IPR047184">
    <property type="entry name" value="KANK1-4"/>
</dbReference>
<feature type="compositionally biased region" description="Low complexity" evidence="11">
    <location>
        <begin position="637"/>
        <end position="648"/>
    </location>
</feature>
<dbReference type="Pfam" id="PF12796">
    <property type="entry name" value="Ank_2"/>
    <property type="match status" value="2"/>
</dbReference>
<organism evidence="12">
    <name type="scientific">Desmodus rotundus</name>
    <name type="common">Vampire bat</name>
    <dbReference type="NCBI Taxonomy" id="9430"/>
    <lineage>
        <taxon>Eukaryota</taxon>
        <taxon>Metazoa</taxon>
        <taxon>Chordata</taxon>
        <taxon>Craniata</taxon>
        <taxon>Vertebrata</taxon>
        <taxon>Euteleostomi</taxon>
        <taxon>Mammalia</taxon>
        <taxon>Eutheria</taxon>
        <taxon>Laurasiatheria</taxon>
        <taxon>Chiroptera</taxon>
        <taxon>Yangochiroptera</taxon>
        <taxon>Phyllostomidae</taxon>
        <taxon>Desmodontinae</taxon>
        <taxon>Desmodus</taxon>
    </lineage>
</organism>
<dbReference type="SUPFAM" id="SSF48403">
    <property type="entry name" value="Ankyrin repeat"/>
    <property type="match status" value="1"/>
</dbReference>
<dbReference type="SMART" id="SM00248">
    <property type="entry name" value="ANK"/>
    <property type="match status" value="3"/>
</dbReference>
<evidence type="ECO:0000256" key="3">
    <source>
        <dbReference type="ARBA" id="ARBA00022737"/>
    </source>
</evidence>
<evidence type="ECO:0000256" key="10">
    <source>
        <dbReference type="SAM" id="Coils"/>
    </source>
</evidence>
<dbReference type="PROSITE" id="PS50088">
    <property type="entry name" value="ANK_REPEAT"/>
    <property type="match status" value="3"/>
</dbReference>
<dbReference type="PANTHER" id="PTHR24168:SF24">
    <property type="entry name" value="KN MOTIF AND ANKYRIN REPEAT DOMAIN-CONTAINING PROTEIN 4"/>
    <property type="match status" value="1"/>
</dbReference>
<dbReference type="InterPro" id="IPR002110">
    <property type="entry name" value="Ankyrin_rpt"/>
</dbReference>
<dbReference type="GO" id="GO:0005856">
    <property type="term" value="C:cytoskeleton"/>
    <property type="evidence" value="ECO:0007669"/>
    <property type="project" value="TreeGrafter"/>
</dbReference>
<keyword evidence="5 10" id="KW-0175">Coiled coil</keyword>
<dbReference type="PANTHER" id="PTHR24168">
    <property type="entry name" value="KN MOTIF AND ANKYRIN REPEAT DOMAIN-CONTAINING"/>
    <property type="match status" value="1"/>
</dbReference>
<feature type="compositionally biased region" description="Basic and acidic residues" evidence="11">
    <location>
        <begin position="1"/>
        <end position="21"/>
    </location>
</feature>